<dbReference type="AlphaFoldDB" id="A0A348ALH9"/>
<dbReference type="GO" id="GO:0051536">
    <property type="term" value="F:iron-sulfur cluster binding"/>
    <property type="evidence" value="ECO:0007669"/>
    <property type="project" value="UniProtKB-KW"/>
</dbReference>
<dbReference type="InterPro" id="IPR008275">
    <property type="entry name" value="CoA_E_activase_dom"/>
</dbReference>
<protein>
    <submittedName>
        <fullName evidence="6">R-phenyllactate dehydratase activator</fullName>
        <ecNumber evidence="6">3.-.-.-</ecNumber>
    </submittedName>
</protein>
<keyword evidence="4" id="KW-0411">Iron-sulfur</keyword>
<dbReference type="PANTHER" id="PTHR32329:SF2">
    <property type="entry name" value="BIFUNCTIONAL PROTEIN [INCLUDES 2-HYDROXYACYL-COA DEHYDRATASE (N-TER) AND ITS ACTIVATOR DOMAIN (C_TERM)"/>
    <property type="match status" value="1"/>
</dbReference>
<evidence type="ECO:0000256" key="2">
    <source>
        <dbReference type="ARBA" id="ARBA00022723"/>
    </source>
</evidence>
<comment type="cofactor">
    <cofactor evidence="1">
        <name>[4Fe-4S] cluster</name>
        <dbReference type="ChEBI" id="CHEBI:49883"/>
    </cofactor>
</comment>
<dbReference type="Pfam" id="PF01869">
    <property type="entry name" value="BcrAD_BadFG"/>
    <property type="match status" value="1"/>
</dbReference>
<evidence type="ECO:0000259" key="5">
    <source>
        <dbReference type="Pfam" id="PF01869"/>
    </source>
</evidence>
<name>A0A348ALH9_9FIRM</name>
<dbReference type="GO" id="GO:0046872">
    <property type="term" value="F:metal ion binding"/>
    <property type="evidence" value="ECO:0007669"/>
    <property type="project" value="UniProtKB-KW"/>
</dbReference>
<dbReference type="PANTHER" id="PTHR32329">
    <property type="entry name" value="BIFUNCTIONAL PROTEIN [INCLUDES 2-HYDROXYACYL-COA DEHYDRATASE (N-TER) AND ITS ACTIVATOR DOMAIN (C_TERM)-RELATED"/>
    <property type="match status" value="1"/>
</dbReference>
<dbReference type="OrthoDB" id="9778513at2"/>
<dbReference type="Gene3D" id="3.30.420.40">
    <property type="match status" value="2"/>
</dbReference>
<dbReference type="CDD" id="cd24036">
    <property type="entry name" value="ASKHA_NBD_BcrAD_BadFG_HgdC_HadI"/>
    <property type="match status" value="1"/>
</dbReference>
<evidence type="ECO:0000256" key="3">
    <source>
        <dbReference type="ARBA" id="ARBA00023004"/>
    </source>
</evidence>
<dbReference type="Proteomes" id="UP000276437">
    <property type="component" value="Chromosome"/>
</dbReference>
<dbReference type="NCBIfam" id="TIGR00241">
    <property type="entry name" value="CoA_E_activ"/>
    <property type="match status" value="1"/>
</dbReference>
<dbReference type="InterPro" id="IPR002731">
    <property type="entry name" value="ATPase_BadF"/>
</dbReference>
<evidence type="ECO:0000256" key="1">
    <source>
        <dbReference type="ARBA" id="ARBA00001966"/>
    </source>
</evidence>
<dbReference type="KEGG" id="mana:MAMMFC1_02612"/>
<reference evidence="6 7" key="1">
    <citation type="journal article" date="2018" name="Int. J. Syst. Evol. Microbiol.">
        <title>Methylomusa anaerophila gen. nov., sp. nov., an anaerobic methanol-utilizing bacterium isolated from a microbial fuel cell.</title>
        <authorList>
            <person name="Amano N."/>
            <person name="Yamamuro A."/>
            <person name="Miyahara M."/>
            <person name="Kouzuma A."/>
            <person name="Abe T."/>
            <person name="Watanabe K."/>
        </authorList>
    </citation>
    <scope>NUCLEOTIDE SEQUENCE [LARGE SCALE GENOMIC DNA]</scope>
    <source>
        <strain evidence="6 7">MMFC1</strain>
    </source>
</reference>
<sequence>MKLSVVAGIDIGSAAIKLTLYDGVQMAYAARLSGWNPREAALDLLRRETAAWGIAVEDLVCIVGTGYGRINFPLAHKTMTEITCHGRGAAYMVPGAATVLDIGGQDAKAMRVDNTGKVTDFVMNDKCAAGTGKFFQVMAGAMNLDMAGLNELELSPGEEACTVNAMCTVFAESEVIGLVNKGKSRQAIFAGLYKSVANRVAAMAASVQLAAPVVFTGGVSQNRHMRRELEEKLGVELIVPSHALYAGSIGAALCAWDYSRSVGIKERASQNTQA</sequence>
<keyword evidence="7" id="KW-1185">Reference proteome</keyword>
<accession>A0A348ALH9</accession>
<dbReference type="EC" id="3.-.-.-" evidence="6"/>
<evidence type="ECO:0000313" key="7">
    <source>
        <dbReference type="Proteomes" id="UP000276437"/>
    </source>
</evidence>
<organism evidence="6 7">
    <name type="scientific">Methylomusa anaerophila</name>
    <dbReference type="NCBI Taxonomy" id="1930071"/>
    <lineage>
        <taxon>Bacteria</taxon>
        <taxon>Bacillati</taxon>
        <taxon>Bacillota</taxon>
        <taxon>Negativicutes</taxon>
        <taxon>Selenomonadales</taxon>
        <taxon>Sporomusaceae</taxon>
        <taxon>Methylomusa</taxon>
    </lineage>
</organism>
<evidence type="ECO:0000256" key="4">
    <source>
        <dbReference type="ARBA" id="ARBA00023014"/>
    </source>
</evidence>
<proteinExistence type="predicted"/>
<dbReference type="InterPro" id="IPR043129">
    <property type="entry name" value="ATPase_NBD"/>
</dbReference>
<dbReference type="SUPFAM" id="SSF53067">
    <property type="entry name" value="Actin-like ATPase domain"/>
    <property type="match status" value="1"/>
</dbReference>
<dbReference type="InterPro" id="IPR051805">
    <property type="entry name" value="Dehydratase_Activator_Redct"/>
</dbReference>
<keyword evidence="2" id="KW-0479">Metal-binding</keyword>
<dbReference type="RefSeq" id="WP_126308883.1">
    <property type="nucleotide sequence ID" value="NZ_AP018449.1"/>
</dbReference>
<feature type="domain" description="ATPase BadF/BadG/BcrA/BcrD type" evidence="5">
    <location>
        <begin position="8"/>
        <end position="255"/>
    </location>
</feature>
<keyword evidence="3" id="KW-0408">Iron</keyword>
<keyword evidence="6" id="KW-0378">Hydrolase</keyword>
<evidence type="ECO:0000313" key="6">
    <source>
        <dbReference type="EMBL" id="BBB91927.1"/>
    </source>
</evidence>
<dbReference type="GO" id="GO:0016787">
    <property type="term" value="F:hydrolase activity"/>
    <property type="evidence" value="ECO:0007669"/>
    <property type="project" value="UniProtKB-KW"/>
</dbReference>
<gene>
    <name evidence="6" type="primary">fldI_7</name>
    <name evidence="6" type="ORF">MAMMFC1_02612</name>
</gene>
<dbReference type="EMBL" id="AP018449">
    <property type="protein sequence ID" value="BBB91927.1"/>
    <property type="molecule type" value="Genomic_DNA"/>
</dbReference>